<dbReference type="CDD" id="cd06899">
    <property type="entry name" value="lectin_legume_LecRK_Arcelin_ConA"/>
    <property type="match status" value="1"/>
</dbReference>
<dbReference type="KEGG" id="lang:109329156"/>
<name>A0A4P1QVQ7_LUPAN</name>
<keyword evidence="4" id="KW-0812">Transmembrane</keyword>
<proteinExistence type="inferred from homology"/>
<accession>A0A4P1QVQ7</accession>
<gene>
    <name evidence="6" type="ORF">TanjilG_23820</name>
</gene>
<dbReference type="PANTHER" id="PTHR32401">
    <property type="entry name" value="CONCANAVALIN A-LIKE LECTIN FAMILY PROTEIN"/>
    <property type="match status" value="1"/>
</dbReference>
<reference evidence="6 7" key="1">
    <citation type="journal article" date="2017" name="Plant Biotechnol. J.">
        <title>A comprehensive draft genome sequence for lupin (Lupinus angustifolius), an emerging health food: insights into plant-microbe interactions and legume evolution.</title>
        <authorList>
            <person name="Hane J.K."/>
            <person name="Ming Y."/>
            <person name="Kamphuis L.G."/>
            <person name="Nelson M.N."/>
            <person name="Garg G."/>
            <person name="Atkins C.A."/>
            <person name="Bayer P.E."/>
            <person name="Bravo A."/>
            <person name="Bringans S."/>
            <person name="Cannon S."/>
            <person name="Edwards D."/>
            <person name="Foley R."/>
            <person name="Gao L.L."/>
            <person name="Harrison M.J."/>
            <person name="Huang W."/>
            <person name="Hurgobin B."/>
            <person name="Li S."/>
            <person name="Liu C.W."/>
            <person name="McGrath A."/>
            <person name="Morahan G."/>
            <person name="Murray J."/>
            <person name="Weller J."/>
            <person name="Jian J."/>
            <person name="Singh K.B."/>
        </authorList>
    </citation>
    <scope>NUCLEOTIDE SEQUENCE [LARGE SCALE GENOMIC DNA]</scope>
    <source>
        <strain evidence="7">cv. Tanjil</strain>
        <tissue evidence="6">Whole plant</tissue>
    </source>
</reference>
<dbReference type="InterPro" id="IPR013320">
    <property type="entry name" value="ConA-like_dom_sf"/>
</dbReference>
<keyword evidence="2" id="KW-0430">Lectin</keyword>
<dbReference type="Pfam" id="PF00139">
    <property type="entry name" value="Lectin_legB"/>
    <property type="match status" value="1"/>
</dbReference>
<keyword evidence="3" id="KW-0464">Manganese</keyword>
<dbReference type="SUPFAM" id="SSF49899">
    <property type="entry name" value="Concanavalin A-like lectins/glucanases"/>
    <property type="match status" value="1"/>
</dbReference>
<dbReference type="Gene3D" id="2.60.120.200">
    <property type="match status" value="1"/>
</dbReference>
<protein>
    <recommendedName>
        <fullName evidence="5">Legume lectin domain-containing protein</fullName>
    </recommendedName>
</protein>
<dbReference type="OrthoDB" id="2019747at2759"/>
<organism evidence="6 7">
    <name type="scientific">Lupinus angustifolius</name>
    <name type="common">Narrow-leaved blue lupine</name>
    <dbReference type="NCBI Taxonomy" id="3871"/>
    <lineage>
        <taxon>Eukaryota</taxon>
        <taxon>Viridiplantae</taxon>
        <taxon>Streptophyta</taxon>
        <taxon>Embryophyta</taxon>
        <taxon>Tracheophyta</taxon>
        <taxon>Spermatophyta</taxon>
        <taxon>Magnoliopsida</taxon>
        <taxon>eudicotyledons</taxon>
        <taxon>Gunneridae</taxon>
        <taxon>Pentapetalae</taxon>
        <taxon>rosids</taxon>
        <taxon>fabids</taxon>
        <taxon>Fabales</taxon>
        <taxon>Fabaceae</taxon>
        <taxon>Papilionoideae</taxon>
        <taxon>50 kb inversion clade</taxon>
        <taxon>genistoids sensu lato</taxon>
        <taxon>core genistoids</taxon>
        <taxon>Genisteae</taxon>
        <taxon>Lupinus</taxon>
    </lineage>
</organism>
<keyword evidence="7" id="KW-1185">Reference proteome</keyword>
<dbReference type="InterPro" id="IPR050258">
    <property type="entry name" value="Leguminous_Lectin"/>
</dbReference>
<sequence length="366" mass="40614">MRIQPRDSVFVVPYKRNNNGMGAFSFSLFFFIIFSFLIFFLQAQPSSSSTHSLTGNPNFDPDIDLFGNAETLVGEEGSESHVRLTRASPSSSGFILRRKPIKFAGPTTLSTNFSFSISPDAGDGVVLILLPGERDFSFKFPGNDSFGVFVHENYVAVEFDTSKDDKWNDLNANHVGIDVGSLVSVAVANVSSMNLVLNSGEKLNAWIDYESGSKNLEVRLSKGSEPRPKNAIVSHNIDLFKIWGDQNVFLGISSSNNDNSKQVVSVYSWKVNLRNVSKTMHSEPVTLDKKIDQKGSFCTLRLLAGVIFGTGCVVLVTYVMLFMWVIFFQRHEDESLAKIPDHHPGGVRYERIDVAVDKSNSKDDEN</sequence>
<comment type="similarity">
    <text evidence="1">Belongs to the leguminous lectin family.</text>
</comment>
<keyword evidence="4" id="KW-1133">Transmembrane helix</keyword>
<keyword evidence="4" id="KW-0472">Membrane</keyword>
<evidence type="ECO:0000256" key="4">
    <source>
        <dbReference type="SAM" id="Phobius"/>
    </source>
</evidence>
<evidence type="ECO:0000313" key="7">
    <source>
        <dbReference type="Proteomes" id="UP000188354"/>
    </source>
</evidence>
<evidence type="ECO:0000313" key="6">
    <source>
        <dbReference type="EMBL" id="OIV95589.1"/>
    </source>
</evidence>
<dbReference type="GO" id="GO:0030246">
    <property type="term" value="F:carbohydrate binding"/>
    <property type="evidence" value="ECO:0007669"/>
    <property type="project" value="UniProtKB-KW"/>
</dbReference>
<dbReference type="STRING" id="3871.A0A4P1QVQ7"/>
<feature type="transmembrane region" description="Helical" evidence="4">
    <location>
        <begin position="21"/>
        <end position="41"/>
    </location>
</feature>
<dbReference type="Gramene" id="OIV95589">
    <property type="protein sequence ID" value="OIV95589"/>
    <property type="gene ID" value="TanjilG_23820"/>
</dbReference>
<feature type="domain" description="Legume lectin" evidence="5">
    <location>
        <begin position="79"/>
        <end position="282"/>
    </location>
</feature>
<dbReference type="EMBL" id="CM007376">
    <property type="protein sequence ID" value="OIV95589.1"/>
    <property type="molecule type" value="Genomic_DNA"/>
</dbReference>
<dbReference type="InterPro" id="IPR001220">
    <property type="entry name" value="Legume_lectin_dom"/>
</dbReference>
<dbReference type="Proteomes" id="UP000188354">
    <property type="component" value="Chromosome LG16"/>
</dbReference>
<dbReference type="PANTHER" id="PTHR32401:SF15">
    <property type="entry name" value="L-TYPE LECTIN-DOMAIN CONTAINING RECEPTOR KINASE VIII.2-LIKE"/>
    <property type="match status" value="1"/>
</dbReference>
<evidence type="ECO:0000256" key="3">
    <source>
        <dbReference type="ARBA" id="ARBA00023211"/>
    </source>
</evidence>
<feature type="transmembrane region" description="Helical" evidence="4">
    <location>
        <begin position="302"/>
        <end position="328"/>
    </location>
</feature>
<dbReference type="AlphaFoldDB" id="A0A4P1QVQ7"/>
<evidence type="ECO:0000259" key="5">
    <source>
        <dbReference type="Pfam" id="PF00139"/>
    </source>
</evidence>
<evidence type="ECO:0000256" key="1">
    <source>
        <dbReference type="ARBA" id="ARBA00007606"/>
    </source>
</evidence>
<evidence type="ECO:0000256" key="2">
    <source>
        <dbReference type="ARBA" id="ARBA00022734"/>
    </source>
</evidence>